<accession>A0AAV7ZAC8</accession>
<gene>
    <name evidence="2" type="ORF">M0812_19042</name>
</gene>
<dbReference type="InterPro" id="IPR037992">
    <property type="entry name" value="TRAPPC6/Trs33"/>
</dbReference>
<dbReference type="InterPro" id="IPR007194">
    <property type="entry name" value="TRAPP_component"/>
</dbReference>
<reference evidence="2" key="1">
    <citation type="submission" date="2022-08" db="EMBL/GenBank/DDBJ databases">
        <title>Novel sulphate-reducing endosymbionts in the free-living metamonad Anaeramoeba.</title>
        <authorList>
            <person name="Jerlstrom-Hultqvist J."/>
            <person name="Cepicka I."/>
            <person name="Gallot-Lavallee L."/>
            <person name="Salas-Leiva D."/>
            <person name="Curtis B.A."/>
            <person name="Zahonova K."/>
            <person name="Pipaliya S."/>
            <person name="Dacks J."/>
            <person name="Roger A.J."/>
        </authorList>
    </citation>
    <scope>NUCLEOTIDE SEQUENCE</scope>
    <source>
        <strain evidence="2">Busselton2</strain>
    </source>
</reference>
<dbReference type="InterPro" id="IPR024096">
    <property type="entry name" value="NO_sig/Golgi_transp_ligand-bd"/>
</dbReference>
<dbReference type="EMBL" id="JANTQA010000036">
    <property type="protein sequence ID" value="KAJ3436975.1"/>
    <property type="molecule type" value="Genomic_DNA"/>
</dbReference>
<name>A0AAV7ZAC8_9EUKA</name>
<comment type="caution">
    <text evidence="2">The sequence shown here is derived from an EMBL/GenBank/DDBJ whole genome shotgun (WGS) entry which is preliminary data.</text>
</comment>
<dbReference type="PANTHER" id="PTHR12817">
    <property type="entry name" value="TRAFFICKING PROTEIN PARTICLE COMPLEX SUBUNIT 6B"/>
    <property type="match status" value="1"/>
</dbReference>
<dbReference type="PANTHER" id="PTHR12817:SF0">
    <property type="entry name" value="GEO08327P1"/>
    <property type="match status" value="1"/>
</dbReference>
<dbReference type="GO" id="GO:0030008">
    <property type="term" value="C:TRAPP complex"/>
    <property type="evidence" value="ECO:0007669"/>
    <property type="project" value="TreeGrafter"/>
</dbReference>
<evidence type="ECO:0000313" key="2">
    <source>
        <dbReference type="EMBL" id="KAJ3436975.1"/>
    </source>
</evidence>
<evidence type="ECO:0000256" key="1">
    <source>
        <dbReference type="ARBA" id="ARBA00006218"/>
    </source>
</evidence>
<dbReference type="GO" id="GO:0006888">
    <property type="term" value="P:endoplasmic reticulum to Golgi vesicle-mediated transport"/>
    <property type="evidence" value="ECO:0007669"/>
    <property type="project" value="TreeGrafter"/>
</dbReference>
<proteinExistence type="inferred from homology"/>
<evidence type="ECO:0000313" key="3">
    <source>
        <dbReference type="Proteomes" id="UP001146793"/>
    </source>
</evidence>
<dbReference type="Gene3D" id="3.30.1380.20">
    <property type="entry name" value="Trafficking protein particle complex subunit 3"/>
    <property type="match status" value="1"/>
</dbReference>
<dbReference type="SUPFAM" id="SSF111126">
    <property type="entry name" value="Ligand-binding domain in the NO signalling and Golgi transport"/>
    <property type="match status" value="1"/>
</dbReference>
<organism evidence="2 3">
    <name type="scientific">Anaeramoeba flamelloides</name>
    <dbReference type="NCBI Taxonomy" id="1746091"/>
    <lineage>
        <taxon>Eukaryota</taxon>
        <taxon>Metamonada</taxon>
        <taxon>Anaeramoebidae</taxon>
        <taxon>Anaeramoeba</taxon>
    </lineage>
</organism>
<dbReference type="Proteomes" id="UP001146793">
    <property type="component" value="Unassembled WGS sequence"/>
</dbReference>
<dbReference type="AlphaFoldDB" id="A0AAV7ZAC8"/>
<dbReference type="GO" id="GO:0005801">
    <property type="term" value="C:cis-Golgi network"/>
    <property type="evidence" value="ECO:0007669"/>
    <property type="project" value="TreeGrafter"/>
</dbReference>
<dbReference type="Pfam" id="PF04051">
    <property type="entry name" value="TRAPP"/>
    <property type="match status" value="1"/>
</dbReference>
<dbReference type="GO" id="GO:0005802">
    <property type="term" value="C:trans-Golgi network"/>
    <property type="evidence" value="ECO:0007669"/>
    <property type="project" value="TreeGrafter"/>
</dbReference>
<sequence>MGENFFETLDNFCEVLLGKSLLQFVDLKDSDLNRESIQLADVVPDLNDKEQLKDFLGKIGDNIGIAWFSTLNVTPPEIKSQMELIKYVAKTFWIRLTRHKVSSLKTNHKGTWNLSDKNFKLNPEPLTTNKNTTTTEIENSQLYLPVIVGILKEILKILSIPATSITHHSTSNNLILNIRF</sequence>
<protein>
    <submittedName>
        <fullName evidence="2">Trafficking protein particle complex 6b-like-related</fullName>
    </submittedName>
</protein>
<comment type="similarity">
    <text evidence="1">Belongs to the TRAPP small subunits family. BET3 subfamily.</text>
</comment>